<comment type="caution">
    <text evidence="2">The sequence shown here is derived from an EMBL/GenBank/DDBJ whole genome shotgun (WGS) entry which is preliminary data.</text>
</comment>
<evidence type="ECO:0000256" key="1">
    <source>
        <dbReference type="SAM" id="SignalP"/>
    </source>
</evidence>
<dbReference type="EMBL" id="JBHSLL010000016">
    <property type="protein sequence ID" value="MFC5385651.1"/>
    <property type="molecule type" value="Genomic_DNA"/>
</dbReference>
<accession>A0ABW0GXQ1</accession>
<keyword evidence="1" id="KW-0732">Signal</keyword>
<sequence>MACSFSIRLAAAVMLLPLFASSGAMAAQNFSGDYSVTYLGLPIARAAIKSTYEKSNYSISGAVTSAGLGRIFDDTKGTLRATGKIMNEGPVSHSFRAEYVSAKKPSLVDIRFANGTVVSTQVKPAPKKRGKDWVALQEAHLRAAIDPIASTMVRADSIDHVCGRTVKMYDGEIRADLKLSRVSMGTVSVKGYKGPTVTCRMNFQPVSGYRKGKKSLNYLKDRSRIMVTFAPVGQTGIYAPIRATIGTQIGTITISASRFEASK</sequence>
<evidence type="ECO:0000313" key="3">
    <source>
        <dbReference type="Proteomes" id="UP001596016"/>
    </source>
</evidence>
<feature type="chain" id="PRO_5046006696" evidence="1">
    <location>
        <begin position="27"/>
        <end position="263"/>
    </location>
</feature>
<dbReference type="InterPro" id="IPR021457">
    <property type="entry name" value="DUF3108"/>
</dbReference>
<gene>
    <name evidence="2" type="ORF">ACFPLB_06675</name>
</gene>
<dbReference type="Proteomes" id="UP001596016">
    <property type="component" value="Unassembled WGS sequence"/>
</dbReference>
<name>A0ABW0GXQ1_9HYPH</name>
<dbReference type="RefSeq" id="WP_378228594.1">
    <property type="nucleotide sequence ID" value="NZ_JBHSLL010000016.1"/>
</dbReference>
<dbReference type="Pfam" id="PF11306">
    <property type="entry name" value="DUF3108"/>
    <property type="match status" value="1"/>
</dbReference>
<evidence type="ECO:0000313" key="2">
    <source>
        <dbReference type="EMBL" id="MFC5385651.1"/>
    </source>
</evidence>
<keyword evidence="3" id="KW-1185">Reference proteome</keyword>
<proteinExistence type="predicted"/>
<protein>
    <submittedName>
        <fullName evidence="2">DUF3108 domain-containing protein</fullName>
    </submittedName>
</protein>
<reference evidence="3" key="1">
    <citation type="journal article" date="2019" name="Int. J. Syst. Evol. Microbiol.">
        <title>The Global Catalogue of Microorganisms (GCM) 10K type strain sequencing project: providing services to taxonomists for standard genome sequencing and annotation.</title>
        <authorList>
            <consortium name="The Broad Institute Genomics Platform"/>
            <consortium name="The Broad Institute Genome Sequencing Center for Infectious Disease"/>
            <person name="Wu L."/>
            <person name="Ma J."/>
        </authorList>
    </citation>
    <scope>NUCLEOTIDE SEQUENCE [LARGE SCALE GENOMIC DNA]</scope>
    <source>
        <strain evidence="3">CGMCC 4.1415</strain>
    </source>
</reference>
<organism evidence="2 3">
    <name type="scientific">Aquamicrobium segne</name>
    <dbReference type="NCBI Taxonomy" id="469547"/>
    <lineage>
        <taxon>Bacteria</taxon>
        <taxon>Pseudomonadati</taxon>
        <taxon>Pseudomonadota</taxon>
        <taxon>Alphaproteobacteria</taxon>
        <taxon>Hyphomicrobiales</taxon>
        <taxon>Phyllobacteriaceae</taxon>
        <taxon>Aquamicrobium</taxon>
    </lineage>
</organism>
<feature type="signal peptide" evidence="1">
    <location>
        <begin position="1"/>
        <end position="26"/>
    </location>
</feature>